<gene>
    <name evidence="2" type="ORF">OCH7691_03042</name>
</gene>
<dbReference type="Proteomes" id="UP000193200">
    <property type="component" value="Unassembled WGS sequence"/>
</dbReference>
<dbReference type="RefSeq" id="WP_085884349.1">
    <property type="nucleotide sequence ID" value="NZ_FWFR01000002.1"/>
</dbReference>
<organism evidence="2 3">
    <name type="scientific">Oceanibacterium hippocampi</name>
    <dbReference type="NCBI Taxonomy" id="745714"/>
    <lineage>
        <taxon>Bacteria</taxon>
        <taxon>Pseudomonadati</taxon>
        <taxon>Pseudomonadota</taxon>
        <taxon>Alphaproteobacteria</taxon>
        <taxon>Sneathiellales</taxon>
        <taxon>Sneathiellaceae</taxon>
        <taxon>Oceanibacterium</taxon>
    </lineage>
</organism>
<dbReference type="OrthoDB" id="7866413at2"/>
<dbReference type="InParanoid" id="A0A1Y5TR73"/>
<evidence type="ECO:0000256" key="1">
    <source>
        <dbReference type="SAM" id="MobiDB-lite"/>
    </source>
</evidence>
<dbReference type="EMBL" id="FWFR01000002">
    <property type="protein sequence ID" value="SLN66245.1"/>
    <property type="molecule type" value="Genomic_DNA"/>
</dbReference>
<evidence type="ECO:0000313" key="3">
    <source>
        <dbReference type="Proteomes" id="UP000193200"/>
    </source>
</evidence>
<feature type="compositionally biased region" description="Basic and acidic residues" evidence="1">
    <location>
        <begin position="1"/>
        <end position="12"/>
    </location>
</feature>
<dbReference type="AlphaFoldDB" id="A0A1Y5TR73"/>
<evidence type="ECO:0000313" key="2">
    <source>
        <dbReference type="EMBL" id="SLN66245.1"/>
    </source>
</evidence>
<proteinExistence type="predicted"/>
<name>A0A1Y5TR73_9PROT</name>
<keyword evidence="3" id="KW-1185">Reference proteome</keyword>
<reference evidence="2 3" key="1">
    <citation type="submission" date="2017-03" db="EMBL/GenBank/DDBJ databases">
        <authorList>
            <person name="Afonso C.L."/>
            <person name="Miller P.J."/>
            <person name="Scott M.A."/>
            <person name="Spackman E."/>
            <person name="Goraichik I."/>
            <person name="Dimitrov K.M."/>
            <person name="Suarez D.L."/>
            <person name="Swayne D.E."/>
        </authorList>
    </citation>
    <scope>NUCLEOTIDE SEQUENCE [LARGE SCALE GENOMIC DNA]</scope>
    <source>
        <strain evidence="2 3">CECT 7691</strain>
    </source>
</reference>
<protein>
    <submittedName>
        <fullName evidence="2">Uncharacterized protein</fullName>
    </submittedName>
</protein>
<accession>A0A1Y5TR73</accession>
<sequence length="93" mass="10203">MTRKKLDWKADVTRPTGKGAVKQRFTSREGQDDLEIDTTPWGDGNLTVNRAVVAQVTNDGDAGQAFRDLEVLAEEYEDAKARGGEPGKRPAKT</sequence>
<feature type="region of interest" description="Disordered" evidence="1">
    <location>
        <begin position="1"/>
        <end position="40"/>
    </location>
</feature>